<dbReference type="PANTHER" id="PTHR48475">
    <property type="entry name" value="RIBONUCLEASE H"/>
    <property type="match status" value="1"/>
</dbReference>
<dbReference type="InterPro" id="IPR041373">
    <property type="entry name" value="RT_RNaseH"/>
</dbReference>
<evidence type="ECO:0000256" key="1">
    <source>
        <dbReference type="ARBA" id="ARBA00022679"/>
    </source>
</evidence>
<dbReference type="GO" id="GO:0003676">
    <property type="term" value="F:nucleic acid binding"/>
    <property type="evidence" value="ECO:0007669"/>
    <property type="project" value="InterPro"/>
</dbReference>
<dbReference type="EMBL" id="AWUE01021264">
    <property type="protein sequence ID" value="OMO62856.1"/>
    <property type="molecule type" value="Genomic_DNA"/>
</dbReference>
<dbReference type="InterPro" id="IPR041588">
    <property type="entry name" value="Integrase_H2C2"/>
</dbReference>
<dbReference type="Gene3D" id="3.10.20.370">
    <property type="match status" value="1"/>
</dbReference>
<keyword evidence="4" id="KW-0255">Endonuclease</keyword>
<dbReference type="OrthoDB" id="101614at2759"/>
<dbReference type="InterPro" id="IPR043502">
    <property type="entry name" value="DNA/RNA_pol_sf"/>
</dbReference>
<keyword evidence="1" id="KW-0808">Transferase</keyword>
<keyword evidence="6" id="KW-0695">RNA-directed DNA polymerase</keyword>
<dbReference type="PANTHER" id="PTHR48475:SF1">
    <property type="entry name" value="RNASE H TYPE-1 DOMAIN-CONTAINING PROTEIN"/>
    <property type="match status" value="1"/>
</dbReference>
<dbReference type="SUPFAM" id="SSF53098">
    <property type="entry name" value="Ribonuclease H-like"/>
    <property type="match status" value="1"/>
</dbReference>
<dbReference type="AlphaFoldDB" id="A0A1R3GXW2"/>
<dbReference type="Proteomes" id="UP000187203">
    <property type="component" value="Unassembled WGS sequence"/>
</dbReference>
<accession>A0A1R3GXW2</accession>
<keyword evidence="2" id="KW-0548">Nucleotidyltransferase</keyword>
<keyword evidence="10" id="KW-1185">Reference proteome</keyword>
<comment type="caution">
    <text evidence="9">The sequence shown here is derived from an EMBL/GenBank/DDBJ whole genome shotgun (WGS) entry which is preliminary data.</text>
</comment>
<evidence type="ECO:0000313" key="9">
    <source>
        <dbReference type="EMBL" id="OMO62856.1"/>
    </source>
</evidence>
<feature type="domain" description="Reverse transcriptase RNase H-like" evidence="7">
    <location>
        <begin position="2"/>
        <end position="99"/>
    </location>
</feature>
<keyword evidence="3" id="KW-0540">Nuclease</keyword>
<dbReference type="Pfam" id="PF17921">
    <property type="entry name" value="Integrase_H2C2"/>
    <property type="match status" value="1"/>
</dbReference>
<feature type="domain" description="Integrase zinc-binding" evidence="8">
    <location>
        <begin position="373"/>
        <end position="427"/>
    </location>
</feature>
<evidence type="ECO:0000256" key="3">
    <source>
        <dbReference type="ARBA" id="ARBA00022722"/>
    </source>
</evidence>
<dbReference type="STRING" id="93759.A0A1R3GXW2"/>
<dbReference type="InterPro" id="IPR012337">
    <property type="entry name" value="RNaseH-like_sf"/>
</dbReference>
<proteinExistence type="predicted"/>
<dbReference type="Pfam" id="PF17917">
    <property type="entry name" value="RT_RNaseH"/>
    <property type="match status" value="1"/>
</dbReference>
<reference evidence="10" key="1">
    <citation type="submission" date="2013-09" db="EMBL/GenBank/DDBJ databases">
        <title>Corchorus olitorius genome sequencing.</title>
        <authorList>
            <person name="Alam M."/>
            <person name="Haque M.S."/>
            <person name="Islam M.S."/>
            <person name="Emdad E.M."/>
            <person name="Islam M.M."/>
            <person name="Ahmed B."/>
            <person name="Halim A."/>
            <person name="Hossen Q.M.M."/>
            <person name="Hossain M.Z."/>
            <person name="Ahmed R."/>
            <person name="Khan M.M."/>
            <person name="Islam R."/>
            <person name="Rashid M.M."/>
            <person name="Khan S.A."/>
            <person name="Rahman M.S."/>
            <person name="Alam M."/>
            <person name="Yahiya A.S."/>
            <person name="Khan M.S."/>
            <person name="Azam M.S."/>
            <person name="Haque T."/>
            <person name="Lashkar M.Z.H."/>
            <person name="Akhand A.I."/>
            <person name="Morshed G."/>
            <person name="Roy S."/>
            <person name="Uddin K.S."/>
            <person name="Rabeya T."/>
            <person name="Hossain A.S."/>
            <person name="Chowdhury A."/>
            <person name="Snigdha A.R."/>
            <person name="Mortoza M.S."/>
            <person name="Matin S.A."/>
            <person name="Hoque S.M.E."/>
            <person name="Islam M.K."/>
            <person name="Roy D.K."/>
            <person name="Haider R."/>
            <person name="Moosa M.M."/>
            <person name="Elias S.M."/>
            <person name="Hasan A.M."/>
            <person name="Jahan S."/>
            <person name="Shafiuddin M."/>
            <person name="Mahmood N."/>
            <person name="Shommy N.S."/>
        </authorList>
    </citation>
    <scope>NUCLEOTIDE SEQUENCE [LARGE SCALE GENOMIC DNA]</scope>
    <source>
        <strain evidence="10">cv. O-4</strain>
    </source>
</reference>
<dbReference type="GO" id="GO:0016787">
    <property type="term" value="F:hydrolase activity"/>
    <property type="evidence" value="ECO:0007669"/>
    <property type="project" value="UniProtKB-KW"/>
</dbReference>
<dbReference type="SUPFAM" id="SSF56672">
    <property type="entry name" value="DNA/RNA polymerases"/>
    <property type="match status" value="1"/>
</dbReference>
<evidence type="ECO:0000313" key="10">
    <source>
        <dbReference type="Proteomes" id="UP000187203"/>
    </source>
</evidence>
<evidence type="ECO:0008006" key="11">
    <source>
        <dbReference type="Google" id="ProtNLM"/>
    </source>
</evidence>
<name>A0A1R3GXW2_9ROSI</name>
<evidence type="ECO:0000256" key="5">
    <source>
        <dbReference type="ARBA" id="ARBA00022801"/>
    </source>
</evidence>
<keyword evidence="5" id="KW-0378">Hydrolase</keyword>
<evidence type="ECO:0000256" key="2">
    <source>
        <dbReference type="ARBA" id="ARBA00022695"/>
    </source>
</evidence>
<dbReference type="Gene3D" id="3.30.420.10">
    <property type="entry name" value="Ribonuclease H-like superfamily/Ribonuclease H"/>
    <property type="match status" value="1"/>
</dbReference>
<gene>
    <name evidence="9" type="ORF">COLO4_32857</name>
</gene>
<dbReference type="GO" id="GO:0003964">
    <property type="term" value="F:RNA-directed DNA polymerase activity"/>
    <property type="evidence" value="ECO:0007669"/>
    <property type="project" value="UniProtKB-KW"/>
</dbReference>
<protein>
    <recommendedName>
        <fullName evidence="11">Reverse transcriptase RNase H-like domain-containing protein</fullName>
    </recommendedName>
</protein>
<dbReference type="CDD" id="cd09274">
    <property type="entry name" value="RNase_HI_RT_Ty3"/>
    <property type="match status" value="1"/>
</dbReference>
<sequence>MMLYLTSTNESIGGLLVQEVEGVERPVYYLSRCLHGSELNYSPIEKHCLSLVFATQKLRQYLLAHKVTVVTKSNPIRYILSTPVLAGRAAKWLLMLGQFDLSVAQPKAIKSQAFSDLLAYFPAQADEVVTLDSMPGDVDGKVCCSRPLMGEWTLYFDGSATATGGGAGVVLVPPEAECAYEEVISMAFKLDFQSTNNQAEHEALILGLNTTKIIGVLRCEHSPRSSNRYADAFAALASKIHIPGQKEEISLLVQRLSVPDPLAGMILRGSVKGGRLAMQRAGYYWPTMSNDCADAQYACPRCSEPPDVNDCHFVGSVGVWRRSYIEYLQNGALLANHQDARNLKRKVQRFFMKGNELFRTSFAGTPLKCVSPADVTRLLEETHGGTNGAHEGGLKLYNKLLDLGYYWPTMETDAISHVRRCRLCQVHGNAIHAPVVELHSVTTPWPFHTWTFDLIGPINPLAKGLNENQLIDNLMESQPLVTQGRLLQV</sequence>
<dbReference type="Gene3D" id="1.10.340.70">
    <property type="match status" value="1"/>
</dbReference>
<evidence type="ECO:0000256" key="4">
    <source>
        <dbReference type="ARBA" id="ARBA00022759"/>
    </source>
</evidence>
<evidence type="ECO:0000259" key="7">
    <source>
        <dbReference type="Pfam" id="PF17917"/>
    </source>
</evidence>
<evidence type="ECO:0000259" key="8">
    <source>
        <dbReference type="Pfam" id="PF17921"/>
    </source>
</evidence>
<dbReference type="GO" id="GO:0004519">
    <property type="term" value="F:endonuclease activity"/>
    <property type="evidence" value="ECO:0007669"/>
    <property type="project" value="UniProtKB-KW"/>
</dbReference>
<evidence type="ECO:0000256" key="6">
    <source>
        <dbReference type="ARBA" id="ARBA00022918"/>
    </source>
</evidence>
<dbReference type="InterPro" id="IPR036397">
    <property type="entry name" value="RNaseH_sf"/>
</dbReference>
<organism evidence="9 10">
    <name type="scientific">Corchorus olitorius</name>
    <dbReference type="NCBI Taxonomy" id="93759"/>
    <lineage>
        <taxon>Eukaryota</taxon>
        <taxon>Viridiplantae</taxon>
        <taxon>Streptophyta</taxon>
        <taxon>Embryophyta</taxon>
        <taxon>Tracheophyta</taxon>
        <taxon>Spermatophyta</taxon>
        <taxon>Magnoliopsida</taxon>
        <taxon>eudicotyledons</taxon>
        <taxon>Gunneridae</taxon>
        <taxon>Pentapetalae</taxon>
        <taxon>rosids</taxon>
        <taxon>malvids</taxon>
        <taxon>Malvales</taxon>
        <taxon>Malvaceae</taxon>
        <taxon>Grewioideae</taxon>
        <taxon>Apeibeae</taxon>
        <taxon>Corchorus</taxon>
    </lineage>
</organism>